<organism evidence="2 3">
    <name type="scientific">Culex quinquefasciatus</name>
    <name type="common">Southern house mosquito</name>
    <name type="synonym">Culex pungens</name>
    <dbReference type="NCBI Taxonomy" id="7176"/>
    <lineage>
        <taxon>Eukaryota</taxon>
        <taxon>Metazoa</taxon>
        <taxon>Ecdysozoa</taxon>
        <taxon>Arthropoda</taxon>
        <taxon>Hexapoda</taxon>
        <taxon>Insecta</taxon>
        <taxon>Pterygota</taxon>
        <taxon>Neoptera</taxon>
        <taxon>Endopterygota</taxon>
        <taxon>Diptera</taxon>
        <taxon>Nematocera</taxon>
        <taxon>Culicoidea</taxon>
        <taxon>Culicidae</taxon>
        <taxon>Culicinae</taxon>
        <taxon>Culicini</taxon>
        <taxon>Culex</taxon>
        <taxon>Culex</taxon>
    </lineage>
</organism>
<evidence type="ECO:0000313" key="3">
    <source>
        <dbReference type="Proteomes" id="UP000002320"/>
    </source>
</evidence>
<dbReference type="SUPFAM" id="SSF48452">
    <property type="entry name" value="TPR-like"/>
    <property type="match status" value="1"/>
</dbReference>
<dbReference type="OrthoDB" id="1914839at2759"/>
<feature type="region of interest" description="Disordered" evidence="1">
    <location>
        <begin position="445"/>
        <end position="675"/>
    </location>
</feature>
<protein>
    <submittedName>
        <fullName evidence="2">TPR_REGION domain-containing protein</fullName>
    </submittedName>
</protein>
<feature type="compositionally biased region" description="Basic and acidic residues" evidence="1">
    <location>
        <begin position="455"/>
        <end position="464"/>
    </location>
</feature>
<feature type="compositionally biased region" description="Basic and acidic residues" evidence="1">
    <location>
        <begin position="594"/>
        <end position="636"/>
    </location>
</feature>
<dbReference type="AlphaFoldDB" id="A0A1S4KBK3"/>
<feature type="compositionally biased region" description="Basic residues" evidence="1">
    <location>
        <begin position="465"/>
        <end position="482"/>
    </location>
</feature>
<feature type="region of interest" description="Disordered" evidence="1">
    <location>
        <begin position="791"/>
        <end position="923"/>
    </location>
</feature>
<feature type="compositionally biased region" description="Basic and acidic residues" evidence="1">
    <location>
        <begin position="656"/>
        <end position="675"/>
    </location>
</feature>
<dbReference type="Proteomes" id="UP000002320">
    <property type="component" value="Unassembled WGS sequence"/>
</dbReference>
<keyword evidence="3" id="KW-1185">Reference proteome</keyword>
<dbReference type="InterPro" id="IPR011990">
    <property type="entry name" value="TPR-like_helical_dom_sf"/>
</dbReference>
<feature type="compositionally biased region" description="Low complexity" evidence="1">
    <location>
        <begin position="897"/>
        <end position="909"/>
    </location>
</feature>
<feature type="compositionally biased region" description="Polar residues" evidence="1">
    <location>
        <begin position="574"/>
        <end position="588"/>
    </location>
</feature>
<dbReference type="Pfam" id="PF13181">
    <property type="entry name" value="TPR_8"/>
    <property type="match status" value="3"/>
</dbReference>
<feature type="compositionally biased region" description="Basic residues" evidence="1">
    <location>
        <begin position="861"/>
        <end position="871"/>
    </location>
</feature>
<dbReference type="SMART" id="SM00028">
    <property type="entry name" value="TPR"/>
    <property type="match status" value="3"/>
</dbReference>
<evidence type="ECO:0000313" key="2">
    <source>
        <dbReference type="EnsemblMetazoa" id="CPIJ017606-PA"/>
    </source>
</evidence>
<feature type="compositionally biased region" description="Low complexity" evidence="1">
    <location>
        <begin position="497"/>
        <end position="531"/>
    </location>
</feature>
<feature type="compositionally biased region" description="Basic residues" evidence="1">
    <location>
        <begin position="532"/>
        <end position="545"/>
    </location>
</feature>
<feature type="compositionally biased region" description="Basic and acidic residues" evidence="1">
    <location>
        <begin position="1026"/>
        <end position="1044"/>
    </location>
</feature>
<feature type="compositionally biased region" description="Basic and acidic residues" evidence="1">
    <location>
        <begin position="1061"/>
        <end position="1080"/>
    </location>
</feature>
<dbReference type="InParanoid" id="A0A1S4KBK3"/>
<dbReference type="Gene3D" id="1.25.40.10">
    <property type="entry name" value="Tetratricopeptide repeat domain"/>
    <property type="match status" value="1"/>
</dbReference>
<dbReference type="PANTHER" id="PTHR23184:SF9">
    <property type="entry name" value="TETRATRICOPEPTIDE REPEAT PROTEIN 14"/>
    <property type="match status" value="1"/>
</dbReference>
<feature type="compositionally biased region" description="Low complexity" evidence="1">
    <location>
        <begin position="991"/>
        <end position="1025"/>
    </location>
</feature>
<reference evidence="2" key="1">
    <citation type="submission" date="2020-05" db="UniProtKB">
        <authorList>
            <consortium name="EnsemblMetazoa"/>
        </authorList>
    </citation>
    <scope>IDENTIFICATION</scope>
    <source>
        <strain evidence="2">JHB</strain>
    </source>
</reference>
<feature type="region of interest" description="Disordered" evidence="1">
    <location>
        <begin position="981"/>
        <end position="1080"/>
    </location>
</feature>
<accession>A0A1S4KBK3</accession>
<dbReference type="PANTHER" id="PTHR23184">
    <property type="entry name" value="TETRATRICOPEPTIDE REPEAT PROTEIN 14"/>
    <property type="match status" value="1"/>
</dbReference>
<dbReference type="VEuPathDB" id="VectorBase:CQUJHB011280"/>
<dbReference type="VEuPathDB" id="VectorBase:CPIJ017606"/>
<dbReference type="EnsemblMetazoa" id="CPIJ017606-RA">
    <property type="protein sequence ID" value="CPIJ017606-PA"/>
    <property type="gene ID" value="CPIJ017606"/>
</dbReference>
<proteinExistence type="predicted"/>
<feature type="region of interest" description="Disordered" evidence="1">
    <location>
        <begin position="725"/>
        <end position="758"/>
    </location>
</feature>
<name>A0A1S4KBK3_CULQU</name>
<feature type="compositionally biased region" description="Basic residues" evidence="1">
    <location>
        <begin position="637"/>
        <end position="655"/>
    </location>
</feature>
<evidence type="ECO:0000256" key="1">
    <source>
        <dbReference type="SAM" id="MobiDB-lite"/>
    </source>
</evidence>
<sequence>MDVGLVEKTIGFHGLPLQKIWEGERGESDLARLGIVSPDFSVYQSRQKILNFHDRAKRFKLHQFLSKKADLLFDRALSVQAPRRERCAPGDFQQNEKFLIPPIDVFLDADSHEKITHFLETVTPGDVVYGAVLNRSPQGIIFKVLYSLGNTCCFINTAAIKAYVSSSYLVSIEDKNGTPRNFAANDLVCCEVAVAQPDARKLVCTMHRTVLSRAPASIKYGLIMPEDLPAAYNLAAIKDIKPYEYYLKRSASFNDPRETETLMQQLGLNGSEYYTNMSGLKGKFGSSEFAGELRNIGRRSIEHFKEGRHAEAFQCLNKALSIDPRNVEGLVARGALYANSGSFKKAVDDFEAALKINASHANARKYMGETLVALGRSYEEENRLDEAKKAYQDCLNIIPHHEEAQNSLDFLKSKTFNKQIVAPNELELPALNLPKAPLRDHLLKGAEPDASAGGSKRDGSEARRDRKALKAAKDKKKRHKKATSAAGVPGAAGGHTSSSDSSSESDSSDSSSNSDSSSSDSSSDSGSSSRSSRPKKRLKRAKNDKKLKSLSPLSKRMSAGMGNDARGGDGSFPFGNQSAASTSLSSGIPPQDEYEQKVRKFLETTHDEDNYEEKVRRFMAEAAKYTKERKAADEKTKKKKKKEEKKAKKESKKKRKSEEKKKGKKKDKDDDPLNSDKLKEALKIFENFPVLDELGSKLSEYYAKMDSSAGPSGVSSVMSSLLSKTSKKEAAAKSDEPKAATKVAKEAPKDGKWRMMFNKDERTAVKETVATKPFVPKQYAFANDSDDESVVVEGFTPAPPPQAKTTQRIVRYEEEKKPKQPAVSQMSTVKSGPVVLDKFGNFRLANAEDAAKPPEPSAPPRRSRSRSRGKRYSSSGSGSDSPRRRSRSGSFRRRSSNSRSRSYSNSRSRSYSRSRSRSRSFERRRFIDRRNNYNMNNNNFRGRGNFYNRPYGNYQNWNNRGNFMHRRGGYNNNFRGGYNNHQFRPYHHNNRGYYNHRGYQNYNNYNNNQNRRYQNNRSYSRSTSKSPDRDRSRSNDRSTKRSSEKPVSVDSDDNGASSTKWSEKGDCDPAPARTEEKKDD</sequence>
<feature type="compositionally biased region" description="Basic residues" evidence="1">
    <location>
        <begin position="884"/>
        <end position="896"/>
    </location>
</feature>
<dbReference type="PROSITE" id="PS50005">
    <property type="entry name" value="TPR"/>
    <property type="match status" value="3"/>
</dbReference>
<dbReference type="InterPro" id="IPR019734">
    <property type="entry name" value="TPR_rpt"/>
</dbReference>
<dbReference type="InterPro" id="IPR039190">
    <property type="entry name" value="TTC14"/>
</dbReference>
<feature type="compositionally biased region" description="Basic and acidic residues" evidence="1">
    <location>
        <begin position="726"/>
        <end position="758"/>
    </location>
</feature>